<comment type="caution">
    <text evidence="2">The sequence shown here is derived from an EMBL/GenBank/DDBJ whole genome shotgun (WGS) entry which is preliminary data.</text>
</comment>
<keyword evidence="1" id="KW-0812">Transmembrane</keyword>
<reference evidence="2" key="2">
    <citation type="journal article" date="2021" name="PeerJ">
        <title>Extensive microbial diversity within the chicken gut microbiome revealed by metagenomics and culture.</title>
        <authorList>
            <person name="Gilroy R."/>
            <person name="Ravi A."/>
            <person name="Getino M."/>
            <person name="Pursley I."/>
            <person name="Horton D.L."/>
            <person name="Alikhan N.F."/>
            <person name="Baker D."/>
            <person name="Gharbi K."/>
            <person name="Hall N."/>
            <person name="Watson M."/>
            <person name="Adriaenssens E.M."/>
            <person name="Foster-Nyarko E."/>
            <person name="Jarju S."/>
            <person name="Secka A."/>
            <person name="Antonio M."/>
            <person name="Oren A."/>
            <person name="Chaudhuri R.R."/>
            <person name="La Ragione R."/>
            <person name="Hildebrand F."/>
            <person name="Pallen M.J."/>
        </authorList>
    </citation>
    <scope>NUCLEOTIDE SEQUENCE</scope>
    <source>
        <strain evidence="2">ChiSxjej1B13-7958</strain>
    </source>
</reference>
<accession>A0A9D1AMI6</accession>
<keyword evidence="1" id="KW-1133">Transmembrane helix</keyword>
<evidence type="ECO:0000313" key="2">
    <source>
        <dbReference type="EMBL" id="HIR46938.1"/>
    </source>
</evidence>
<sequence length="68" mass="7675">MQTISPHFYHNIPCSQPGSGVYWFHTNIYEVIPLDFWQNIGPFLLAVVAVIINGVPQLLYAQARGFAL</sequence>
<feature type="non-terminal residue" evidence="2">
    <location>
        <position position="68"/>
    </location>
</feature>
<feature type="transmembrane region" description="Helical" evidence="1">
    <location>
        <begin position="40"/>
        <end position="61"/>
    </location>
</feature>
<proteinExistence type="predicted"/>
<protein>
    <submittedName>
        <fullName evidence="2">Uncharacterized protein</fullName>
    </submittedName>
</protein>
<organism evidence="2 3">
    <name type="scientific">Candidatus Caccousia avicola</name>
    <dbReference type="NCBI Taxonomy" id="2840721"/>
    <lineage>
        <taxon>Bacteria</taxon>
        <taxon>Bacillati</taxon>
        <taxon>Bacillota</taxon>
        <taxon>Clostridia</taxon>
        <taxon>Eubacteriales</taxon>
        <taxon>Oscillospiraceae</taxon>
        <taxon>Oscillospiraceae incertae sedis</taxon>
        <taxon>Candidatus Caccousia</taxon>
    </lineage>
</organism>
<reference evidence="2" key="1">
    <citation type="submission" date="2020-10" db="EMBL/GenBank/DDBJ databases">
        <authorList>
            <person name="Gilroy R."/>
        </authorList>
    </citation>
    <scope>NUCLEOTIDE SEQUENCE</scope>
    <source>
        <strain evidence="2">ChiSxjej1B13-7958</strain>
    </source>
</reference>
<dbReference type="EMBL" id="DVGZ01000044">
    <property type="protein sequence ID" value="HIR46938.1"/>
    <property type="molecule type" value="Genomic_DNA"/>
</dbReference>
<gene>
    <name evidence="2" type="ORF">IAB89_04660</name>
</gene>
<keyword evidence="1" id="KW-0472">Membrane</keyword>
<dbReference type="AlphaFoldDB" id="A0A9D1AMI6"/>
<evidence type="ECO:0000313" key="3">
    <source>
        <dbReference type="Proteomes" id="UP000824242"/>
    </source>
</evidence>
<name>A0A9D1AMI6_9FIRM</name>
<evidence type="ECO:0000256" key="1">
    <source>
        <dbReference type="SAM" id="Phobius"/>
    </source>
</evidence>
<dbReference type="Proteomes" id="UP000824242">
    <property type="component" value="Unassembled WGS sequence"/>
</dbReference>